<sequence length="196" mass="21764">MSTNNTNATYTWNWQTRDDDYDSDSTNEFLPNYRHNESDDGDDDDDDDENNGLPTYRALFPETIMEPQPVWTPSSPCALRSSPYIVNINDRLRHGRRDDGLVPAPVQVPAPASAQTPTQARAETLAPAADTDPVPVPSIVSRERQQLEVDPEYARQAENGRNEHKRKNLTFAALCLLIYAVVILGVVVGVVVVTGN</sequence>
<proteinExistence type="predicted"/>
<accession>A0A507QZB3</accession>
<dbReference type="AlphaFoldDB" id="A0A507QZB3"/>
<reference evidence="3 4" key="1">
    <citation type="submission" date="2019-06" db="EMBL/GenBank/DDBJ databases">
        <title>Wine fermentation using esterase from Monascus purpureus.</title>
        <authorList>
            <person name="Geng C."/>
            <person name="Zhang Y."/>
        </authorList>
    </citation>
    <scope>NUCLEOTIDE SEQUENCE [LARGE SCALE GENOMIC DNA]</scope>
    <source>
        <strain evidence="3">HQ1</strain>
    </source>
</reference>
<evidence type="ECO:0000313" key="3">
    <source>
        <dbReference type="EMBL" id="TQB75386.1"/>
    </source>
</evidence>
<comment type="caution">
    <text evidence="3">The sequence shown here is derived from an EMBL/GenBank/DDBJ whole genome shotgun (WGS) entry which is preliminary data.</text>
</comment>
<dbReference type="Proteomes" id="UP000319663">
    <property type="component" value="Unassembled WGS sequence"/>
</dbReference>
<dbReference type="EMBL" id="VIFY01000020">
    <property type="protein sequence ID" value="TQB75386.1"/>
    <property type="molecule type" value="Genomic_DNA"/>
</dbReference>
<feature type="region of interest" description="Disordered" evidence="1">
    <location>
        <begin position="1"/>
        <end position="56"/>
    </location>
</feature>
<keyword evidence="4" id="KW-1185">Reference proteome</keyword>
<feature type="region of interest" description="Disordered" evidence="1">
    <location>
        <begin position="125"/>
        <end position="150"/>
    </location>
</feature>
<gene>
    <name evidence="3" type="ORF">MPDQ_003074</name>
</gene>
<feature type="compositionally biased region" description="Basic and acidic residues" evidence="1">
    <location>
        <begin position="141"/>
        <end position="150"/>
    </location>
</feature>
<name>A0A507QZB3_MONPU</name>
<feature type="transmembrane region" description="Helical" evidence="2">
    <location>
        <begin position="171"/>
        <end position="193"/>
    </location>
</feature>
<feature type="compositionally biased region" description="Low complexity" evidence="1">
    <location>
        <begin position="1"/>
        <end position="15"/>
    </location>
</feature>
<evidence type="ECO:0000256" key="2">
    <source>
        <dbReference type="SAM" id="Phobius"/>
    </source>
</evidence>
<keyword evidence="2" id="KW-0812">Transmembrane</keyword>
<evidence type="ECO:0000313" key="4">
    <source>
        <dbReference type="Proteomes" id="UP000319663"/>
    </source>
</evidence>
<keyword evidence="2" id="KW-1133">Transmembrane helix</keyword>
<protein>
    <submittedName>
        <fullName evidence="3">Uncharacterized protein</fullName>
    </submittedName>
</protein>
<evidence type="ECO:0000256" key="1">
    <source>
        <dbReference type="SAM" id="MobiDB-lite"/>
    </source>
</evidence>
<feature type="compositionally biased region" description="Acidic residues" evidence="1">
    <location>
        <begin position="39"/>
        <end position="50"/>
    </location>
</feature>
<keyword evidence="2" id="KW-0472">Membrane</keyword>
<organism evidence="3 4">
    <name type="scientific">Monascus purpureus</name>
    <name type="common">Red mold</name>
    <name type="synonym">Monascus anka</name>
    <dbReference type="NCBI Taxonomy" id="5098"/>
    <lineage>
        <taxon>Eukaryota</taxon>
        <taxon>Fungi</taxon>
        <taxon>Dikarya</taxon>
        <taxon>Ascomycota</taxon>
        <taxon>Pezizomycotina</taxon>
        <taxon>Eurotiomycetes</taxon>
        <taxon>Eurotiomycetidae</taxon>
        <taxon>Eurotiales</taxon>
        <taxon>Aspergillaceae</taxon>
        <taxon>Monascus</taxon>
    </lineage>
</organism>